<name>A0A8H8CP20_PSICU</name>
<evidence type="ECO:0000313" key="5">
    <source>
        <dbReference type="EMBL" id="KAG5171664.1"/>
    </source>
</evidence>
<keyword evidence="3" id="KW-0472">Membrane</keyword>
<comment type="similarity">
    <text evidence="2">Belongs to the PIGH family.</text>
</comment>
<keyword evidence="3" id="KW-0812">Transmembrane</keyword>
<organism evidence="5">
    <name type="scientific">Psilocybe cubensis</name>
    <name type="common">Psychedelic mushroom</name>
    <name type="synonym">Stropharia cubensis</name>
    <dbReference type="NCBI Taxonomy" id="181762"/>
    <lineage>
        <taxon>Eukaryota</taxon>
        <taxon>Fungi</taxon>
        <taxon>Dikarya</taxon>
        <taxon>Basidiomycota</taxon>
        <taxon>Agaricomycotina</taxon>
        <taxon>Agaricomycetes</taxon>
        <taxon>Agaricomycetidae</taxon>
        <taxon>Agaricales</taxon>
        <taxon>Agaricineae</taxon>
        <taxon>Strophariaceae</taxon>
        <taxon>Psilocybe</taxon>
    </lineage>
</organism>
<dbReference type="PANTHER" id="PTHR15231:SF1">
    <property type="entry name" value="PHOSPHATIDYLINOSITOL N-ACETYLGLUCOSAMINYLTRANSFERASE SUBUNIT H"/>
    <property type="match status" value="1"/>
</dbReference>
<dbReference type="UniPathway" id="UPA00196"/>
<dbReference type="Pfam" id="PF10181">
    <property type="entry name" value="PIG-H"/>
    <property type="match status" value="1"/>
</dbReference>
<accession>A0A8H8CP20</accession>
<proteinExistence type="inferred from homology"/>
<evidence type="ECO:0000256" key="3">
    <source>
        <dbReference type="SAM" id="Phobius"/>
    </source>
</evidence>
<protein>
    <recommendedName>
        <fullName evidence="4">Phosphatidylinositol N-acetylglucosaminyltransferase subunit H conserved domain-containing protein</fullName>
    </recommendedName>
</protein>
<dbReference type="GO" id="GO:0006506">
    <property type="term" value="P:GPI anchor biosynthetic process"/>
    <property type="evidence" value="ECO:0007669"/>
    <property type="project" value="UniProtKB-UniPathway"/>
</dbReference>
<feature type="domain" description="Phosphatidylinositol N-acetylglucosaminyltransferase subunit H conserved" evidence="4">
    <location>
        <begin position="69"/>
        <end position="140"/>
    </location>
</feature>
<evidence type="ECO:0000256" key="1">
    <source>
        <dbReference type="ARBA" id="ARBA00004687"/>
    </source>
</evidence>
<comment type="pathway">
    <text evidence="1">Glycolipid biosynthesis; glycosylphosphatidylinositol-anchor biosynthesis.</text>
</comment>
<feature type="transmembrane region" description="Helical" evidence="3">
    <location>
        <begin position="34"/>
        <end position="58"/>
    </location>
</feature>
<dbReference type="InterPro" id="IPR044215">
    <property type="entry name" value="PIG-H"/>
</dbReference>
<reference evidence="5" key="1">
    <citation type="submission" date="2021-02" db="EMBL/GenBank/DDBJ databases">
        <title>Psilocybe cubensis genome.</title>
        <authorList>
            <person name="Mckernan K.J."/>
            <person name="Crawford S."/>
            <person name="Trippe A."/>
            <person name="Kane L.T."/>
            <person name="Mclaughlin S."/>
        </authorList>
    </citation>
    <scope>NUCLEOTIDE SEQUENCE [LARGE SCALE GENOMIC DNA]</scope>
    <source>
        <strain evidence="5">MGC-MH-2018</strain>
    </source>
</reference>
<comment type="caution">
    <text evidence="5">The sequence shown here is derived from an EMBL/GenBank/DDBJ whole genome shotgun (WGS) entry which is preliminary data.</text>
</comment>
<dbReference type="InterPro" id="IPR019328">
    <property type="entry name" value="PIGH-H_dom"/>
</dbReference>
<evidence type="ECO:0000256" key="2">
    <source>
        <dbReference type="ARBA" id="ARBA00009610"/>
    </source>
</evidence>
<sequence>MAPSISHPLPDHPEFSVIKYAGCREYRVRNRRVLATLAQLLPHVYSYPLIVIILLFLAKQTFLTILYESVILLPPHGIQLETHRGFPGLGSLFSSKHFISSTTLEDIIINEGLSGWNVLYYLAMVKKTMSSGSGMDVAFQVRNLLPPHPILLETFEGIHQFVLSRSLQMTESKMKTNMMG</sequence>
<evidence type="ECO:0000259" key="4">
    <source>
        <dbReference type="Pfam" id="PF10181"/>
    </source>
</evidence>
<keyword evidence="3" id="KW-1133">Transmembrane helix</keyword>
<dbReference type="EMBL" id="JAFIQS010000003">
    <property type="protein sequence ID" value="KAG5171664.1"/>
    <property type="molecule type" value="Genomic_DNA"/>
</dbReference>
<dbReference type="GO" id="GO:0000506">
    <property type="term" value="C:glycosylphosphatidylinositol-N-acetylglucosaminyltransferase (GPI-GnT) complex"/>
    <property type="evidence" value="ECO:0007669"/>
    <property type="project" value="InterPro"/>
</dbReference>
<dbReference type="AlphaFoldDB" id="A0A8H8CP20"/>
<gene>
    <name evidence="5" type="ORF">JR316_003751</name>
</gene>
<dbReference type="PANTHER" id="PTHR15231">
    <property type="entry name" value="PHOSPHATIDYLINOSITOL N-ACETYLGLUCOSAMINYLTRANSFERASE SUBUNIT H"/>
    <property type="match status" value="1"/>
</dbReference>